<feature type="region of interest" description="Disordered" evidence="3">
    <location>
        <begin position="1"/>
        <end position="32"/>
    </location>
</feature>
<feature type="coiled-coil region" evidence="2">
    <location>
        <begin position="374"/>
        <end position="427"/>
    </location>
</feature>
<sequence>MKLIGPHHLKKKDGSNSNSTRTSPLKHDDDEFMKNSLLASETNNLLEEVTSSSLEVPPLKPSSDAMVHQNNKGLIKVQHSQKADNGKASTIIQPAKTTDDENVDCDSSASSSSFEFHRERRVSNPATRFLLRPIPSKWNDAEKWIMNRKNIQAGYAKKNALQNQANHLTTNMVKVAPDSGYCDHKLPKAKVTETERVNGPVVESFPGTKDSKEADGKSAVPGIRSVAMRDMGTEMTPATSQGPSTPVGSVTPAQSMPSTPRRGATAAADNITIEIPRFPVENTEKLSDEELKLKTRKEIHALGVQLGKMNIAAWASHDEKDEKKSSPRDINKEERGIIEFQKRAASWEEAEKSRYAARYKREDIKIQAWESQEKAKLEAEMRRIEAKVEQLKAQAHARAVKKMAMLRQRTEEKLAAAEARKNREAARVAAKGENIRQTGRIPSSNYICCGLL</sequence>
<name>A0ABU6YGJ5_9FABA</name>
<reference evidence="5 6" key="1">
    <citation type="journal article" date="2023" name="Plants (Basel)">
        <title>Bridging the Gap: Combining Genomics and Transcriptomics Approaches to Understand Stylosanthes scabra, an Orphan Legume from the Brazilian Caatinga.</title>
        <authorList>
            <person name="Ferreira-Neto J.R.C."/>
            <person name="da Silva M.D."/>
            <person name="Binneck E."/>
            <person name="de Melo N.F."/>
            <person name="da Silva R.H."/>
            <person name="de Melo A.L.T.M."/>
            <person name="Pandolfi V."/>
            <person name="Bustamante F.O."/>
            <person name="Brasileiro-Vidal A.C."/>
            <person name="Benko-Iseppon A.M."/>
        </authorList>
    </citation>
    <scope>NUCLEOTIDE SEQUENCE [LARGE SCALE GENOMIC DNA]</scope>
    <source>
        <tissue evidence="5">Leaves</tissue>
    </source>
</reference>
<keyword evidence="6" id="KW-1185">Reference proteome</keyword>
<protein>
    <recommendedName>
        <fullName evidence="4">Remorin C-terminal domain-containing protein</fullName>
    </recommendedName>
</protein>
<evidence type="ECO:0000256" key="2">
    <source>
        <dbReference type="SAM" id="Coils"/>
    </source>
</evidence>
<evidence type="ECO:0000313" key="6">
    <source>
        <dbReference type="Proteomes" id="UP001341840"/>
    </source>
</evidence>
<dbReference type="Proteomes" id="UP001341840">
    <property type="component" value="Unassembled WGS sequence"/>
</dbReference>
<comment type="similarity">
    <text evidence="1">Belongs to the remorin family.</text>
</comment>
<dbReference type="Pfam" id="PF03763">
    <property type="entry name" value="Remorin_C"/>
    <property type="match status" value="1"/>
</dbReference>
<gene>
    <name evidence="5" type="ORF">PIB30_038679</name>
</gene>
<feature type="compositionally biased region" description="Basic and acidic residues" evidence="3">
    <location>
        <begin position="316"/>
        <end position="334"/>
    </location>
</feature>
<feature type="region of interest" description="Disordered" evidence="3">
    <location>
        <begin position="234"/>
        <end position="263"/>
    </location>
</feature>
<comment type="caution">
    <text evidence="5">The sequence shown here is derived from an EMBL/GenBank/DDBJ whole genome shotgun (WGS) entry which is preliminary data.</text>
</comment>
<feature type="region of interest" description="Disordered" evidence="3">
    <location>
        <begin position="315"/>
        <end position="334"/>
    </location>
</feature>
<accession>A0ABU6YGJ5</accession>
<feature type="compositionally biased region" description="Basic residues" evidence="3">
    <location>
        <begin position="1"/>
        <end position="11"/>
    </location>
</feature>
<dbReference type="PANTHER" id="PTHR31471:SF49">
    <property type="entry name" value="REMORIN FAMILY PROTEIN"/>
    <property type="match status" value="1"/>
</dbReference>
<evidence type="ECO:0000259" key="4">
    <source>
        <dbReference type="Pfam" id="PF03763"/>
    </source>
</evidence>
<evidence type="ECO:0000256" key="3">
    <source>
        <dbReference type="SAM" id="MobiDB-lite"/>
    </source>
</evidence>
<dbReference type="PANTHER" id="PTHR31471">
    <property type="entry name" value="OS02G0116800 PROTEIN"/>
    <property type="match status" value="1"/>
</dbReference>
<keyword evidence="2" id="KW-0175">Coiled coil</keyword>
<dbReference type="EMBL" id="JASCZI010241856">
    <property type="protein sequence ID" value="MED6207773.1"/>
    <property type="molecule type" value="Genomic_DNA"/>
</dbReference>
<dbReference type="InterPro" id="IPR005516">
    <property type="entry name" value="Remorin_C"/>
</dbReference>
<evidence type="ECO:0000313" key="5">
    <source>
        <dbReference type="EMBL" id="MED6207773.1"/>
    </source>
</evidence>
<evidence type="ECO:0000256" key="1">
    <source>
        <dbReference type="ARBA" id="ARBA00005711"/>
    </source>
</evidence>
<feature type="compositionally biased region" description="Polar residues" evidence="3">
    <location>
        <begin position="236"/>
        <end position="258"/>
    </location>
</feature>
<proteinExistence type="inferred from homology"/>
<feature type="domain" description="Remorin C-terminal" evidence="4">
    <location>
        <begin position="340"/>
        <end position="443"/>
    </location>
</feature>
<organism evidence="5 6">
    <name type="scientific">Stylosanthes scabra</name>
    <dbReference type="NCBI Taxonomy" id="79078"/>
    <lineage>
        <taxon>Eukaryota</taxon>
        <taxon>Viridiplantae</taxon>
        <taxon>Streptophyta</taxon>
        <taxon>Embryophyta</taxon>
        <taxon>Tracheophyta</taxon>
        <taxon>Spermatophyta</taxon>
        <taxon>Magnoliopsida</taxon>
        <taxon>eudicotyledons</taxon>
        <taxon>Gunneridae</taxon>
        <taxon>Pentapetalae</taxon>
        <taxon>rosids</taxon>
        <taxon>fabids</taxon>
        <taxon>Fabales</taxon>
        <taxon>Fabaceae</taxon>
        <taxon>Papilionoideae</taxon>
        <taxon>50 kb inversion clade</taxon>
        <taxon>dalbergioids sensu lato</taxon>
        <taxon>Dalbergieae</taxon>
        <taxon>Pterocarpus clade</taxon>
        <taxon>Stylosanthes</taxon>
    </lineage>
</organism>